<dbReference type="AlphaFoldDB" id="A0A1V3G967"/>
<dbReference type="PANTHER" id="PTHR34979:SF1">
    <property type="entry name" value="INNER MEMBRANE PROTEIN YGAZ"/>
    <property type="match status" value="1"/>
</dbReference>
<dbReference type="InterPro" id="IPR011606">
    <property type="entry name" value="Brnchd-chn_aa_trnsp_permease"/>
</dbReference>
<protein>
    <submittedName>
        <fullName evidence="9">Branched-chain amino acid ABC transporter permease</fullName>
    </submittedName>
</protein>
<keyword evidence="4" id="KW-1003">Cell membrane</keyword>
<comment type="caution">
    <text evidence="9">The sequence shown here is derived from an EMBL/GenBank/DDBJ whole genome shotgun (WGS) entry which is preliminary data.</text>
</comment>
<keyword evidence="3" id="KW-0813">Transport</keyword>
<keyword evidence="7 8" id="KW-0472">Membrane</keyword>
<evidence type="ECO:0000313" key="9">
    <source>
        <dbReference type="EMBL" id="OOE12951.1"/>
    </source>
</evidence>
<keyword evidence="6 8" id="KW-1133">Transmembrane helix</keyword>
<evidence type="ECO:0000313" key="10">
    <source>
        <dbReference type="Proteomes" id="UP000188597"/>
    </source>
</evidence>
<dbReference type="EMBL" id="MQMF01000002">
    <property type="protein sequence ID" value="OOE12951.1"/>
    <property type="molecule type" value="Genomic_DNA"/>
</dbReference>
<gene>
    <name evidence="9" type="ORF">UN64_12995</name>
</gene>
<evidence type="ECO:0000256" key="1">
    <source>
        <dbReference type="ARBA" id="ARBA00004651"/>
    </source>
</evidence>
<feature type="transmembrane region" description="Helical" evidence="8">
    <location>
        <begin position="25"/>
        <end position="44"/>
    </location>
</feature>
<evidence type="ECO:0000256" key="7">
    <source>
        <dbReference type="ARBA" id="ARBA00023136"/>
    </source>
</evidence>
<dbReference type="GO" id="GO:1903785">
    <property type="term" value="P:L-valine transmembrane transport"/>
    <property type="evidence" value="ECO:0007669"/>
    <property type="project" value="TreeGrafter"/>
</dbReference>
<proteinExistence type="inferred from homology"/>
<feature type="transmembrane region" description="Helical" evidence="8">
    <location>
        <begin position="51"/>
        <end position="70"/>
    </location>
</feature>
<feature type="transmembrane region" description="Helical" evidence="8">
    <location>
        <begin position="76"/>
        <end position="96"/>
    </location>
</feature>
<feature type="transmembrane region" description="Helical" evidence="8">
    <location>
        <begin position="219"/>
        <end position="237"/>
    </location>
</feature>
<evidence type="ECO:0000256" key="4">
    <source>
        <dbReference type="ARBA" id="ARBA00022475"/>
    </source>
</evidence>
<comment type="similarity">
    <text evidence="2">Belongs to the AzlC family.</text>
</comment>
<evidence type="ECO:0000256" key="5">
    <source>
        <dbReference type="ARBA" id="ARBA00022692"/>
    </source>
</evidence>
<feature type="transmembrane region" description="Helical" evidence="8">
    <location>
        <begin position="140"/>
        <end position="163"/>
    </location>
</feature>
<dbReference type="Pfam" id="PF03591">
    <property type="entry name" value="AzlC"/>
    <property type="match status" value="1"/>
</dbReference>
<dbReference type="Proteomes" id="UP000188597">
    <property type="component" value="Unassembled WGS sequence"/>
</dbReference>
<feature type="transmembrane region" description="Helical" evidence="8">
    <location>
        <begin position="196"/>
        <end position="213"/>
    </location>
</feature>
<dbReference type="PANTHER" id="PTHR34979">
    <property type="entry name" value="INNER MEMBRANE PROTEIN YGAZ"/>
    <property type="match status" value="1"/>
</dbReference>
<evidence type="ECO:0000256" key="8">
    <source>
        <dbReference type="SAM" id="Phobius"/>
    </source>
</evidence>
<reference evidence="9 10" key="1">
    <citation type="submission" date="2016-11" db="EMBL/GenBank/DDBJ databases">
        <authorList>
            <person name="Jaros S."/>
            <person name="Januszkiewicz K."/>
            <person name="Wedrychowicz H."/>
        </authorList>
    </citation>
    <scope>NUCLEOTIDE SEQUENCE [LARGE SCALE GENOMIC DNA]</scope>
    <source>
        <strain evidence="9 10">Con a/3</strain>
    </source>
</reference>
<sequence length="244" mass="25792">MKTMLPSPAISSEPTHGLWKKGIQAGLPIAIGYMPVAFTFGLLAKAAGLSLFETVGMSIIVFAGASQYIALSMVAAASGAAELILTTFIMNIRHLLMSASLKERAEDEPKWIKAIYAFFITDETFSVAATSQEKKITASYLLGLGLAAYSSWVVFSGAGYLMGSGLPESLQASMGIALYAMFIALLVPAAKKSRKVIALAGTAAVLNSLFSFIPFLSGGWGIILSTLIAAVSIEFFVKGDERNE</sequence>
<comment type="subcellular location">
    <subcellularLocation>
        <location evidence="1">Cell membrane</location>
        <topology evidence="1">Multi-pass membrane protein</topology>
    </subcellularLocation>
</comment>
<evidence type="ECO:0000256" key="3">
    <source>
        <dbReference type="ARBA" id="ARBA00022448"/>
    </source>
</evidence>
<name>A0A1V3G967_9BACL</name>
<feature type="transmembrane region" description="Helical" evidence="8">
    <location>
        <begin position="169"/>
        <end position="189"/>
    </location>
</feature>
<evidence type="ECO:0000256" key="6">
    <source>
        <dbReference type="ARBA" id="ARBA00022989"/>
    </source>
</evidence>
<accession>A0A1V3G967</accession>
<keyword evidence="5 8" id="KW-0812">Transmembrane</keyword>
<organism evidence="9 10">
    <name type="scientific">Fictibacillus arsenicus</name>
    <dbReference type="NCBI Taxonomy" id="255247"/>
    <lineage>
        <taxon>Bacteria</taxon>
        <taxon>Bacillati</taxon>
        <taxon>Bacillota</taxon>
        <taxon>Bacilli</taxon>
        <taxon>Bacillales</taxon>
        <taxon>Fictibacillaceae</taxon>
        <taxon>Fictibacillus</taxon>
    </lineage>
</organism>
<dbReference type="GO" id="GO:0005886">
    <property type="term" value="C:plasma membrane"/>
    <property type="evidence" value="ECO:0007669"/>
    <property type="project" value="UniProtKB-SubCell"/>
</dbReference>
<evidence type="ECO:0000256" key="2">
    <source>
        <dbReference type="ARBA" id="ARBA00010735"/>
    </source>
</evidence>